<dbReference type="CDD" id="cd00071">
    <property type="entry name" value="GMPK"/>
    <property type="match status" value="1"/>
</dbReference>
<organism evidence="8 9">
    <name type="scientific">Paragonimus westermani</name>
    <dbReference type="NCBI Taxonomy" id="34504"/>
    <lineage>
        <taxon>Eukaryota</taxon>
        <taxon>Metazoa</taxon>
        <taxon>Spiralia</taxon>
        <taxon>Lophotrochozoa</taxon>
        <taxon>Platyhelminthes</taxon>
        <taxon>Trematoda</taxon>
        <taxon>Digenea</taxon>
        <taxon>Plagiorchiida</taxon>
        <taxon>Troglotremata</taxon>
        <taxon>Troglotrematidae</taxon>
        <taxon>Paragonimus</taxon>
    </lineage>
</organism>
<proteinExistence type="inferred from homology"/>
<dbReference type="NCBIfam" id="TIGR03263">
    <property type="entry name" value="guanyl_kin"/>
    <property type="match status" value="1"/>
</dbReference>
<keyword evidence="9" id="KW-1185">Reference proteome</keyword>
<dbReference type="InterPro" id="IPR027417">
    <property type="entry name" value="P-loop_NTPase"/>
</dbReference>
<dbReference type="EC" id="2.7.4.8" evidence="2"/>
<keyword evidence="6" id="KW-0067">ATP-binding</keyword>
<evidence type="ECO:0000256" key="6">
    <source>
        <dbReference type="ARBA" id="ARBA00022840"/>
    </source>
</evidence>
<dbReference type="SMART" id="SM00072">
    <property type="entry name" value="GuKc"/>
    <property type="match status" value="1"/>
</dbReference>
<dbReference type="PANTHER" id="PTHR23117:SF13">
    <property type="entry name" value="GUANYLATE KINASE"/>
    <property type="match status" value="1"/>
</dbReference>
<dbReference type="GO" id="GO:0005829">
    <property type="term" value="C:cytosol"/>
    <property type="evidence" value="ECO:0007669"/>
    <property type="project" value="TreeGrafter"/>
</dbReference>
<evidence type="ECO:0000256" key="4">
    <source>
        <dbReference type="ARBA" id="ARBA00022741"/>
    </source>
</evidence>
<dbReference type="InterPro" id="IPR008144">
    <property type="entry name" value="Guanylate_kin-like_dom"/>
</dbReference>
<keyword evidence="3" id="KW-0808">Transferase</keyword>
<keyword evidence="4" id="KW-0547">Nucleotide-binding</keyword>
<dbReference type="Proteomes" id="UP000699462">
    <property type="component" value="Unassembled WGS sequence"/>
</dbReference>
<evidence type="ECO:0000313" key="8">
    <source>
        <dbReference type="EMBL" id="KAF8568284.1"/>
    </source>
</evidence>
<gene>
    <name evidence="8" type="ORF">P879_06244</name>
</gene>
<evidence type="ECO:0000256" key="1">
    <source>
        <dbReference type="ARBA" id="ARBA00005790"/>
    </source>
</evidence>
<dbReference type="EMBL" id="JTDF01002940">
    <property type="protein sequence ID" value="KAF8568284.1"/>
    <property type="molecule type" value="Genomic_DNA"/>
</dbReference>
<dbReference type="FunFam" id="3.30.63.10:FF:000002">
    <property type="entry name" value="Guanylate kinase 1"/>
    <property type="match status" value="1"/>
</dbReference>
<dbReference type="GO" id="GO:0005524">
    <property type="term" value="F:ATP binding"/>
    <property type="evidence" value="ECO:0007669"/>
    <property type="project" value="UniProtKB-KW"/>
</dbReference>
<evidence type="ECO:0000256" key="3">
    <source>
        <dbReference type="ARBA" id="ARBA00022679"/>
    </source>
</evidence>
<comment type="similarity">
    <text evidence="1">Belongs to the guanylate kinase family.</text>
</comment>
<dbReference type="AlphaFoldDB" id="A0A8T0DMX8"/>
<dbReference type="Gene3D" id="3.40.50.300">
    <property type="entry name" value="P-loop containing nucleotide triphosphate hydrolases"/>
    <property type="match status" value="1"/>
</dbReference>
<evidence type="ECO:0000256" key="5">
    <source>
        <dbReference type="ARBA" id="ARBA00022777"/>
    </source>
</evidence>
<dbReference type="PROSITE" id="PS50052">
    <property type="entry name" value="GUANYLATE_KINASE_2"/>
    <property type="match status" value="1"/>
</dbReference>
<evidence type="ECO:0000313" key="9">
    <source>
        <dbReference type="Proteomes" id="UP000699462"/>
    </source>
</evidence>
<dbReference type="PANTHER" id="PTHR23117">
    <property type="entry name" value="GUANYLATE KINASE-RELATED"/>
    <property type="match status" value="1"/>
</dbReference>
<name>A0A8T0DMX8_9TREM</name>
<feature type="domain" description="Guanylate kinase-like" evidence="7">
    <location>
        <begin position="4"/>
        <end position="178"/>
    </location>
</feature>
<reference evidence="8 9" key="1">
    <citation type="submission" date="2019-07" db="EMBL/GenBank/DDBJ databases">
        <title>Annotation for the trematode Paragonimus westermani.</title>
        <authorList>
            <person name="Choi Y.-J."/>
        </authorList>
    </citation>
    <scope>NUCLEOTIDE SEQUENCE [LARGE SCALE GENOMIC DNA]</scope>
    <source>
        <strain evidence="8">180907_Pwestermani</strain>
    </source>
</reference>
<protein>
    <recommendedName>
        <fullName evidence="2">guanylate kinase</fullName>
        <ecNumber evidence="2">2.7.4.8</ecNumber>
    </recommendedName>
</protein>
<dbReference type="SUPFAM" id="SSF52540">
    <property type="entry name" value="P-loop containing nucleoside triphosphate hydrolases"/>
    <property type="match status" value="1"/>
</dbReference>
<evidence type="ECO:0000256" key="2">
    <source>
        <dbReference type="ARBA" id="ARBA00012961"/>
    </source>
</evidence>
<dbReference type="InterPro" id="IPR017665">
    <property type="entry name" value="Guanylate_kinase"/>
</dbReference>
<dbReference type="OrthoDB" id="6334211at2759"/>
<dbReference type="Pfam" id="PF00625">
    <property type="entry name" value="Guanylate_kin"/>
    <property type="match status" value="1"/>
</dbReference>
<dbReference type="GO" id="GO:0004385">
    <property type="term" value="F:GMP kinase activity"/>
    <property type="evidence" value="ECO:0007669"/>
    <property type="project" value="UniProtKB-EC"/>
</dbReference>
<evidence type="ECO:0000259" key="7">
    <source>
        <dbReference type="PROSITE" id="PS50052"/>
    </source>
</evidence>
<keyword evidence="5" id="KW-0418">Kinase</keyword>
<comment type="caution">
    <text evidence="8">The sequence shown here is derived from an EMBL/GenBank/DDBJ whole genome shotgun (WGS) entry which is preliminary data.</text>
</comment>
<accession>A0A8T0DMX8</accession>
<sequence length="181" mass="20152">MNNSLVVVFSGPSGAGKSTLLKMLMKNYKNKTGEMDGRDYHFVNKEAMLKDIAAGKFLEHAEFAGNLYGTSRAAVESVLATGKICILDVEMEGVKSIHAITPPLNAWYILIRPPSLEALEKRLRDRGTETNETIAKRIDRAKKDIEFSESEVGRNLFHKVIINDDLNVAYKELESALRPAL</sequence>
<dbReference type="InterPro" id="IPR008145">
    <property type="entry name" value="GK/Ca_channel_bsu"/>
</dbReference>